<keyword evidence="1" id="KW-0456">Lyase</keyword>
<dbReference type="InterPro" id="IPR009651">
    <property type="entry name" value="Met_g_lyase_put"/>
</dbReference>
<dbReference type="Gene3D" id="3.90.1150.60">
    <property type="entry name" value="Methioning gamme-lyase, C-terminal domain"/>
    <property type="match status" value="1"/>
</dbReference>
<dbReference type="InterPro" id="IPR015424">
    <property type="entry name" value="PyrdxlP-dep_Trfase"/>
</dbReference>
<name>A0A4R8LV02_9BACL</name>
<dbReference type="Proteomes" id="UP000294581">
    <property type="component" value="Unassembled WGS sequence"/>
</dbReference>
<dbReference type="Pfam" id="PF06838">
    <property type="entry name" value="Met_gamma_lyase"/>
    <property type="match status" value="1"/>
</dbReference>
<dbReference type="InterPro" id="IPR015421">
    <property type="entry name" value="PyrdxlP-dep_Trfase_major"/>
</dbReference>
<dbReference type="Gene3D" id="3.40.640.10">
    <property type="entry name" value="Type I PLP-dependent aspartate aminotransferase-like (Major domain)"/>
    <property type="match status" value="1"/>
</dbReference>
<gene>
    <name evidence="1" type="ORF">C7445_102156</name>
</gene>
<dbReference type="RefSeq" id="WP_243834905.1">
    <property type="nucleotide sequence ID" value="NZ_SORF01000002.1"/>
</dbReference>
<protein>
    <submittedName>
        <fullName evidence="1">Cystathionine beta-lyase family protein involved in aluminum resistance</fullName>
    </submittedName>
</protein>
<comment type="caution">
    <text evidence="1">The sequence shown here is derived from an EMBL/GenBank/DDBJ whole genome shotgun (WGS) entry which is preliminary data.</text>
</comment>
<evidence type="ECO:0000313" key="2">
    <source>
        <dbReference type="Proteomes" id="UP000294581"/>
    </source>
</evidence>
<evidence type="ECO:0000313" key="1">
    <source>
        <dbReference type="EMBL" id="TDY50597.1"/>
    </source>
</evidence>
<sequence length="412" mass="44543">MTIDIHEYIEVCKRDMEPGQRELDRIALLNQERVLEAFWRHRVAQSDLAGSTGYGLSDVGRDKFEAMFAEVFGAEAGLVRPQIVSGTHAISLAMYGVLRPGDELIYATGMPYDTLHSALGLRSAPGSLQEWGVRVTVVDLSPDGGIDIDGVIERCNERTKLVMFQRSRGYSLRRSFAIAELAEAFARLRAVRPEVYIGVDNCYGEFVEAQEPCHVGADLVMGSLIKNPGAGIAPTGGYVVGRADAIEQVAARLVAPGTAAEYGPTGSYLLTMYQALFLAPHIVMQAVKGSRLLARALSGLGYRVTPTYDAPRTDLILSIEFGDPAALLAFCRAVQSAAPVDAHVRPEPDAMAGYADAIVMAAGTFIQGASLELSADAPMRPPYIAYVQGGLTYEHVEIALRRVLDQIVPNLR</sequence>
<dbReference type="PANTHER" id="PTHR46658:SF1">
    <property type="entry name" value="CYS OR MET METABOLISM PYRIDOXAL-PHOSPHATE-DEPENDENT ENZYME"/>
    <property type="match status" value="1"/>
</dbReference>
<dbReference type="SUPFAM" id="SSF53383">
    <property type="entry name" value="PLP-dependent transferases"/>
    <property type="match status" value="1"/>
</dbReference>
<organism evidence="1 2">
    <name type="scientific">Alicyclobacillus sacchari</name>
    <dbReference type="NCBI Taxonomy" id="392010"/>
    <lineage>
        <taxon>Bacteria</taxon>
        <taxon>Bacillati</taxon>
        <taxon>Bacillota</taxon>
        <taxon>Bacilli</taxon>
        <taxon>Bacillales</taxon>
        <taxon>Alicyclobacillaceae</taxon>
        <taxon>Alicyclobacillus</taxon>
    </lineage>
</organism>
<keyword evidence="2" id="KW-1185">Reference proteome</keyword>
<dbReference type="EMBL" id="SORF01000002">
    <property type="protein sequence ID" value="TDY50597.1"/>
    <property type="molecule type" value="Genomic_DNA"/>
</dbReference>
<dbReference type="PANTHER" id="PTHR46658">
    <property type="entry name" value="CYS OR MET METABOLISM PYRIDOXAL-PHOSPHATE-DEPENDENT ENZYME"/>
    <property type="match status" value="1"/>
</dbReference>
<accession>A0A4R8LV02</accession>
<proteinExistence type="predicted"/>
<reference evidence="1 2" key="1">
    <citation type="submission" date="2019-03" db="EMBL/GenBank/DDBJ databases">
        <title>Genomic Encyclopedia of Type Strains, Phase IV (KMG-IV): sequencing the most valuable type-strain genomes for metagenomic binning, comparative biology and taxonomic classification.</title>
        <authorList>
            <person name="Goeker M."/>
        </authorList>
    </citation>
    <scope>NUCLEOTIDE SEQUENCE [LARGE SCALE GENOMIC DNA]</scope>
    <source>
        <strain evidence="1 2">DSM 17974</strain>
    </source>
</reference>
<dbReference type="GO" id="GO:0016829">
    <property type="term" value="F:lyase activity"/>
    <property type="evidence" value="ECO:0007669"/>
    <property type="project" value="UniProtKB-KW"/>
</dbReference>
<dbReference type="AlphaFoldDB" id="A0A4R8LV02"/>